<protein>
    <recommendedName>
        <fullName evidence="1">glutathione transferase</fullName>
        <ecNumber evidence="1">2.5.1.18</ecNumber>
    </recommendedName>
</protein>
<dbReference type="InterPro" id="IPR004045">
    <property type="entry name" value="Glutathione_S-Trfase_N"/>
</dbReference>
<sequence length="215" mass="24102">MTLKLHGHVQSTSTRRVLLILKEKKIPYEFVSIDWAVAEHRQPEWLQYHPFGEIPYIEDNGFVLYESRAIARYLVAAYPEEGPALVPAAGAGVKAHALFEQAVAVEAFNFDPTVSAILTERLYKPFAGLTPDEAQVAILTAKLETRLAGYERILSNSKYLTGEEVTLADLFHVPFLTLFGPGQVDVLTHAEKAKKWPNVVRWANDLLEREASKSL</sequence>
<dbReference type="Gene3D" id="1.20.1050.10">
    <property type="match status" value="1"/>
</dbReference>
<dbReference type="GO" id="GO:0004364">
    <property type="term" value="F:glutathione transferase activity"/>
    <property type="evidence" value="ECO:0007669"/>
    <property type="project" value="UniProtKB-EC"/>
</dbReference>
<feature type="domain" description="GST C-terminal" evidence="6">
    <location>
        <begin position="92"/>
        <end position="215"/>
    </location>
</feature>
<evidence type="ECO:0000256" key="3">
    <source>
        <dbReference type="ARBA" id="ARBA00047960"/>
    </source>
</evidence>
<organism evidence="7 8">
    <name type="scientific">Mycena albidolilacea</name>
    <dbReference type="NCBI Taxonomy" id="1033008"/>
    <lineage>
        <taxon>Eukaryota</taxon>
        <taxon>Fungi</taxon>
        <taxon>Dikarya</taxon>
        <taxon>Basidiomycota</taxon>
        <taxon>Agaricomycotina</taxon>
        <taxon>Agaricomycetes</taxon>
        <taxon>Agaricomycetidae</taxon>
        <taxon>Agaricales</taxon>
        <taxon>Marasmiineae</taxon>
        <taxon>Mycenaceae</taxon>
        <taxon>Mycena</taxon>
    </lineage>
</organism>
<dbReference type="SUPFAM" id="SSF47616">
    <property type="entry name" value="GST C-terminal domain-like"/>
    <property type="match status" value="1"/>
</dbReference>
<dbReference type="Pfam" id="PF02798">
    <property type="entry name" value="GST_N"/>
    <property type="match status" value="1"/>
</dbReference>
<keyword evidence="2" id="KW-0808">Transferase</keyword>
<feature type="domain" description="GST N-terminal" evidence="5">
    <location>
        <begin position="1"/>
        <end position="82"/>
    </location>
</feature>
<comment type="similarity">
    <text evidence="4">Belongs to the GST superfamily.</text>
</comment>
<accession>A0AAD6ZJR7</accession>
<dbReference type="PROSITE" id="PS50405">
    <property type="entry name" value="GST_CTER"/>
    <property type="match status" value="1"/>
</dbReference>
<dbReference type="InterPro" id="IPR004046">
    <property type="entry name" value="GST_C"/>
</dbReference>
<evidence type="ECO:0000256" key="1">
    <source>
        <dbReference type="ARBA" id="ARBA00012452"/>
    </source>
</evidence>
<dbReference type="InterPro" id="IPR040079">
    <property type="entry name" value="Glutathione_S-Trfase"/>
</dbReference>
<dbReference type="Pfam" id="PF00043">
    <property type="entry name" value="GST_C"/>
    <property type="match status" value="1"/>
</dbReference>
<dbReference type="SUPFAM" id="SSF52833">
    <property type="entry name" value="Thioredoxin-like"/>
    <property type="match status" value="1"/>
</dbReference>
<dbReference type="PANTHER" id="PTHR43900:SF3">
    <property type="entry name" value="GLUTATHIONE S-TRANSFERASE RHO"/>
    <property type="match status" value="1"/>
</dbReference>
<gene>
    <name evidence="7" type="ORF">DFH08DRAFT_885038</name>
</gene>
<dbReference type="GO" id="GO:0006749">
    <property type="term" value="P:glutathione metabolic process"/>
    <property type="evidence" value="ECO:0007669"/>
    <property type="project" value="TreeGrafter"/>
</dbReference>
<dbReference type="InterPro" id="IPR010987">
    <property type="entry name" value="Glutathione-S-Trfase_C-like"/>
</dbReference>
<dbReference type="Proteomes" id="UP001218218">
    <property type="component" value="Unassembled WGS sequence"/>
</dbReference>
<dbReference type="GO" id="GO:0005737">
    <property type="term" value="C:cytoplasm"/>
    <property type="evidence" value="ECO:0007669"/>
    <property type="project" value="TreeGrafter"/>
</dbReference>
<dbReference type="GO" id="GO:0043295">
    <property type="term" value="F:glutathione binding"/>
    <property type="evidence" value="ECO:0007669"/>
    <property type="project" value="TreeGrafter"/>
</dbReference>
<dbReference type="PANTHER" id="PTHR43900">
    <property type="entry name" value="GLUTATHIONE S-TRANSFERASE RHO"/>
    <property type="match status" value="1"/>
</dbReference>
<dbReference type="InterPro" id="IPR036282">
    <property type="entry name" value="Glutathione-S-Trfase_C_sf"/>
</dbReference>
<proteinExistence type="inferred from homology"/>
<dbReference type="FunFam" id="3.40.30.10:FF:000016">
    <property type="entry name" value="Glutathione S-transferase F2"/>
    <property type="match status" value="1"/>
</dbReference>
<comment type="catalytic activity">
    <reaction evidence="3">
        <text>RX + glutathione = an S-substituted glutathione + a halide anion + H(+)</text>
        <dbReference type="Rhea" id="RHEA:16437"/>
        <dbReference type="ChEBI" id="CHEBI:15378"/>
        <dbReference type="ChEBI" id="CHEBI:16042"/>
        <dbReference type="ChEBI" id="CHEBI:17792"/>
        <dbReference type="ChEBI" id="CHEBI:57925"/>
        <dbReference type="ChEBI" id="CHEBI:90779"/>
        <dbReference type="EC" id="2.5.1.18"/>
    </reaction>
</comment>
<dbReference type="SFLD" id="SFLDS00019">
    <property type="entry name" value="Glutathione_Transferase_(cytos"/>
    <property type="match status" value="1"/>
</dbReference>
<dbReference type="InterPro" id="IPR036249">
    <property type="entry name" value="Thioredoxin-like_sf"/>
</dbReference>
<reference evidence="7" key="1">
    <citation type="submission" date="2023-03" db="EMBL/GenBank/DDBJ databases">
        <title>Massive genome expansion in bonnet fungi (Mycena s.s.) driven by repeated elements and novel gene families across ecological guilds.</title>
        <authorList>
            <consortium name="Lawrence Berkeley National Laboratory"/>
            <person name="Harder C.B."/>
            <person name="Miyauchi S."/>
            <person name="Viragh M."/>
            <person name="Kuo A."/>
            <person name="Thoen E."/>
            <person name="Andreopoulos B."/>
            <person name="Lu D."/>
            <person name="Skrede I."/>
            <person name="Drula E."/>
            <person name="Henrissat B."/>
            <person name="Morin E."/>
            <person name="Kohler A."/>
            <person name="Barry K."/>
            <person name="LaButti K."/>
            <person name="Morin E."/>
            <person name="Salamov A."/>
            <person name="Lipzen A."/>
            <person name="Mereny Z."/>
            <person name="Hegedus B."/>
            <person name="Baldrian P."/>
            <person name="Stursova M."/>
            <person name="Weitz H."/>
            <person name="Taylor A."/>
            <person name="Grigoriev I.V."/>
            <person name="Nagy L.G."/>
            <person name="Martin F."/>
            <person name="Kauserud H."/>
        </authorList>
    </citation>
    <scope>NUCLEOTIDE SEQUENCE</scope>
    <source>
        <strain evidence="7">CBHHK002</strain>
    </source>
</reference>
<comment type="caution">
    <text evidence="7">The sequence shown here is derived from an EMBL/GenBank/DDBJ whole genome shotgun (WGS) entry which is preliminary data.</text>
</comment>
<dbReference type="SFLD" id="SFLDG00358">
    <property type="entry name" value="Main_(cytGST)"/>
    <property type="match status" value="1"/>
</dbReference>
<dbReference type="CDD" id="cd03053">
    <property type="entry name" value="GST_N_Phi"/>
    <property type="match status" value="1"/>
</dbReference>
<name>A0AAD6ZJR7_9AGAR</name>
<dbReference type="EMBL" id="JARIHO010000042">
    <property type="protein sequence ID" value="KAJ7326194.1"/>
    <property type="molecule type" value="Genomic_DNA"/>
</dbReference>
<dbReference type="AlphaFoldDB" id="A0AAD6ZJR7"/>
<dbReference type="Gene3D" id="3.40.30.10">
    <property type="entry name" value="Glutaredoxin"/>
    <property type="match status" value="1"/>
</dbReference>
<dbReference type="EC" id="2.5.1.18" evidence="1"/>
<evidence type="ECO:0000259" key="6">
    <source>
        <dbReference type="PROSITE" id="PS50405"/>
    </source>
</evidence>
<evidence type="ECO:0000313" key="8">
    <source>
        <dbReference type="Proteomes" id="UP001218218"/>
    </source>
</evidence>
<evidence type="ECO:0000256" key="4">
    <source>
        <dbReference type="RuleBase" id="RU003494"/>
    </source>
</evidence>
<evidence type="ECO:0000313" key="7">
    <source>
        <dbReference type="EMBL" id="KAJ7326194.1"/>
    </source>
</evidence>
<evidence type="ECO:0000259" key="5">
    <source>
        <dbReference type="PROSITE" id="PS50404"/>
    </source>
</evidence>
<evidence type="ECO:0000256" key="2">
    <source>
        <dbReference type="ARBA" id="ARBA00022679"/>
    </source>
</evidence>
<keyword evidence="8" id="KW-1185">Reference proteome</keyword>
<dbReference type="PROSITE" id="PS50404">
    <property type="entry name" value="GST_NTER"/>
    <property type="match status" value="1"/>
</dbReference>
<dbReference type="SFLD" id="SFLDG01154">
    <property type="entry name" value="Main.5:_Phi-like"/>
    <property type="match status" value="1"/>
</dbReference>